<evidence type="ECO:0000256" key="3">
    <source>
        <dbReference type="ARBA" id="ARBA00022553"/>
    </source>
</evidence>
<feature type="domain" description="Alpha-D-phosphohexomutase alpha/beta/alpha" evidence="9">
    <location>
        <begin position="220"/>
        <end position="318"/>
    </location>
</feature>
<dbReference type="AlphaFoldDB" id="A0A250KYK8"/>
<dbReference type="KEGG" id="mmai:sS8_4840"/>
<evidence type="ECO:0000256" key="5">
    <source>
        <dbReference type="ARBA" id="ARBA00022842"/>
    </source>
</evidence>
<comment type="similarity">
    <text evidence="2 7">Belongs to the phosphohexose mutase family.</text>
</comment>
<dbReference type="PANTHER" id="PTHR42946">
    <property type="entry name" value="PHOSPHOHEXOSE MUTASE"/>
    <property type="match status" value="1"/>
</dbReference>
<dbReference type="Gene3D" id="3.40.120.10">
    <property type="entry name" value="Alpha-D-Glucose-1,6-Bisphosphate, subunit A, domain 3"/>
    <property type="match status" value="3"/>
</dbReference>
<dbReference type="InterPro" id="IPR005844">
    <property type="entry name" value="A-D-PHexomutase_a/b/a-I"/>
</dbReference>
<dbReference type="InterPro" id="IPR050060">
    <property type="entry name" value="Phosphoglucosamine_mutase"/>
</dbReference>
<dbReference type="InterPro" id="IPR036900">
    <property type="entry name" value="A-D-PHexomutase_C_sf"/>
</dbReference>
<dbReference type="GO" id="GO:0000287">
    <property type="term" value="F:magnesium ion binding"/>
    <property type="evidence" value="ECO:0007669"/>
    <property type="project" value="InterPro"/>
</dbReference>
<dbReference type="PANTHER" id="PTHR42946:SF1">
    <property type="entry name" value="PHOSPHOGLUCOMUTASE (ALPHA-D-GLUCOSE-1,6-BISPHOSPHATE-DEPENDENT)"/>
    <property type="match status" value="1"/>
</dbReference>
<reference evidence="11 12" key="1">
    <citation type="submission" date="2016-12" db="EMBL/GenBank/DDBJ databases">
        <title>Genome sequencing of Methylocaldum marinum.</title>
        <authorList>
            <person name="Takeuchi M."/>
            <person name="Kamagata Y."/>
            <person name="Hiraoka S."/>
            <person name="Oshima K."/>
            <person name="Hattori M."/>
            <person name="Iwasaki W."/>
        </authorList>
    </citation>
    <scope>NUCLEOTIDE SEQUENCE [LARGE SCALE GENOMIC DNA]</scope>
    <source>
        <strain evidence="11 12">S8</strain>
    </source>
</reference>
<evidence type="ECO:0000256" key="7">
    <source>
        <dbReference type="RuleBase" id="RU004326"/>
    </source>
</evidence>
<gene>
    <name evidence="11" type="ORF">sS8_4840</name>
</gene>
<dbReference type="PROSITE" id="PS00710">
    <property type="entry name" value="PGM_PMM"/>
    <property type="match status" value="1"/>
</dbReference>
<dbReference type="SUPFAM" id="SSF55957">
    <property type="entry name" value="Phosphoglucomutase, C-terminal domain"/>
    <property type="match status" value="1"/>
</dbReference>
<protein>
    <submittedName>
        <fullName evidence="11">Phosphomannomutase</fullName>
    </submittedName>
</protein>
<name>A0A250KYK8_9GAMM</name>
<comment type="cofactor">
    <cofactor evidence="1">
        <name>Mg(2+)</name>
        <dbReference type="ChEBI" id="CHEBI:18420"/>
    </cofactor>
</comment>
<keyword evidence="12" id="KW-1185">Reference proteome</keyword>
<evidence type="ECO:0000256" key="2">
    <source>
        <dbReference type="ARBA" id="ARBA00010231"/>
    </source>
</evidence>
<evidence type="ECO:0000259" key="8">
    <source>
        <dbReference type="Pfam" id="PF02878"/>
    </source>
</evidence>
<dbReference type="SUPFAM" id="SSF53738">
    <property type="entry name" value="Phosphoglucomutase, first 3 domains"/>
    <property type="match status" value="2"/>
</dbReference>
<dbReference type="GO" id="GO:0005975">
    <property type="term" value="P:carbohydrate metabolic process"/>
    <property type="evidence" value="ECO:0007669"/>
    <property type="project" value="InterPro"/>
</dbReference>
<dbReference type="InterPro" id="IPR016055">
    <property type="entry name" value="A-D-PHexomutase_a/b/a-I/II/III"/>
</dbReference>
<dbReference type="Pfam" id="PF02878">
    <property type="entry name" value="PGM_PMM_I"/>
    <property type="match status" value="1"/>
</dbReference>
<proteinExistence type="inferred from homology"/>
<dbReference type="Gene3D" id="3.30.310.50">
    <property type="entry name" value="Alpha-D-phosphohexomutase, C-terminal domain"/>
    <property type="match status" value="1"/>
</dbReference>
<dbReference type="Pfam" id="PF02880">
    <property type="entry name" value="PGM_PMM_III"/>
    <property type="match status" value="1"/>
</dbReference>
<dbReference type="InterPro" id="IPR005845">
    <property type="entry name" value="A-D-PHexomutase_a/b/a-II"/>
</dbReference>
<evidence type="ECO:0000313" key="12">
    <source>
        <dbReference type="Proteomes" id="UP000266313"/>
    </source>
</evidence>
<keyword evidence="6" id="KW-0413">Isomerase</keyword>
<dbReference type="Proteomes" id="UP000266313">
    <property type="component" value="Chromosome"/>
</dbReference>
<evidence type="ECO:0000256" key="6">
    <source>
        <dbReference type="ARBA" id="ARBA00023235"/>
    </source>
</evidence>
<organism evidence="11 12">
    <name type="scientific">Methylocaldum marinum</name>
    <dbReference type="NCBI Taxonomy" id="1432792"/>
    <lineage>
        <taxon>Bacteria</taxon>
        <taxon>Pseudomonadati</taxon>
        <taxon>Pseudomonadota</taxon>
        <taxon>Gammaproteobacteria</taxon>
        <taxon>Methylococcales</taxon>
        <taxon>Methylococcaceae</taxon>
        <taxon>Methylocaldum</taxon>
    </lineage>
</organism>
<dbReference type="InterPro" id="IPR016066">
    <property type="entry name" value="A-D-PHexomutase_CS"/>
</dbReference>
<keyword evidence="5 7" id="KW-0460">Magnesium</keyword>
<dbReference type="GO" id="GO:0004615">
    <property type="term" value="F:phosphomannomutase activity"/>
    <property type="evidence" value="ECO:0007669"/>
    <property type="project" value="TreeGrafter"/>
</dbReference>
<keyword evidence="3" id="KW-0597">Phosphoprotein</keyword>
<dbReference type="InterPro" id="IPR005846">
    <property type="entry name" value="A-D-PHexomutase_a/b/a-III"/>
</dbReference>
<evidence type="ECO:0000313" key="11">
    <source>
        <dbReference type="EMBL" id="BBA36763.1"/>
    </source>
</evidence>
<accession>A0A250KYK8</accession>
<sequence length="600" mass="64731">MEHLADLWPINQSDPMTSVISEKKDSLRSRLAQEPQALQFGTSGRRGLLVHLSQLEVFINALAELEYLQSLPLSEGGIVRGEEFFFAYDLRPSSSRFVDGEPRRGELAQAIECAIRTAGMRPVNLGCIPTPALTYYAVSHGKGSIMVTGSHIPFDRNGYKTNTSRGELLKQHEQPINEKVRDARESLYSQSFADSLFDAQGLFKAGHLELSTESGEAATAYIKRYTDFFGSQPLHGMHLLVYQHSAVGRDLLVEILRRLGAEVITAGRSETFVPIDTENIDAAQLAAVQALFDDAAASHGPIDAVVSTDGDSDRPLILGVDAETSALRFFGGDLVGMITAEYLGADAAVVPISCNDGIDLGKLRHITEPKTRIGSPFVIAGMETARARGKRAVCGWEANGGFLTGSDISKNGRILKALPTRDAVLPIVAVLSSSREKGVGLAELFASLPKRYSRAALLKQFPRPVGLEIVRRFSPSDPAIGEVRFSSQGASLLNAEGREVQAADAEIQALETIRQKLAGFFTADLGFGSITGLNFVDGVRIRFSNDDVAHLRPSGNADELRIYAVSNSQARADAIAAMAVAEPDGILRRLEQSAGVAERP</sequence>
<keyword evidence="4 7" id="KW-0479">Metal-binding</keyword>
<dbReference type="EMBL" id="AP017928">
    <property type="protein sequence ID" value="BBA36763.1"/>
    <property type="molecule type" value="Genomic_DNA"/>
</dbReference>
<dbReference type="Pfam" id="PF02879">
    <property type="entry name" value="PGM_PMM_II"/>
    <property type="match status" value="1"/>
</dbReference>
<evidence type="ECO:0000259" key="9">
    <source>
        <dbReference type="Pfam" id="PF02879"/>
    </source>
</evidence>
<feature type="domain" description="Alpha-D-phosphohexomutase alpha/beta/alpha" evidence="10">
    <location>
        <begin position="332"/>
        <end position="452"/>
    </location>
</feature>
<feature type="domain" description="Alpha-D-phosphohexomutase alpha/beta/alpha" evidence="8">
    <location>
        <begin position="105"/>
        <end position="183"/>
    </location>
</feature>
<evidence type="ECO:0000259" key="10">
    <source>
        <dbReference type="Pfam" id="PF02880"/>
    </source>
</evidence>
<evidence type="ECO:0000256" key="1">
    <source>
        <dbReference type="ARBA" id="ARBA00001946"/>
    </source>
</evidence>
<evidence type="ECO:0000256" key="4">
    <source>
        <dbReference type="ARBA" id="ARBA00022723"/>
    </source>
</evidence>